<gene>
    <name evidence="1" type="ORF">GDO81_030213</name>
</gene>
<sequence>MSTTGFYESGGQLCQNSGILFLLIKILQTKQLDLLLPTTLKTLHGLQVLPFYTAQNTALRILKHLNLWMLTRMQKSVPRRRHYTQ</sequence>
<protein>
    <submittedName>
        <fullName evidence="1">Uncharacterized protein</fullName>
    </submittedName>
</protein>
<comment type="caution">
    <text evidence="1">The sequence shown here is derived from an EMBL/GenBank/DDBJ whole genome shotgun (WGS) entry which is preliminary data.</text>
</comment>
<keyword evidence="2" id="KW-1185">Reference proteome</keyword>
<organism evidence="1 2">
    <name type="scientific">Engystomops pustulosus</name>
    <name type="common">Tungara frog</name>
    <name type="synonym">Physalaemus pustulosus</name>
    <dbReference type="NCBI Taxonomy" id="76066"/>
    <lineage>
        <taxon>Eukaryota</taxon>
        <taxon>Metazoa</taxon>
        <taxon>Chordata</taxon>
        <taxon>Craniata</taxon>
        <taxon>Vertebrata</taxon>
        <taxon>Euteleostomi</taxon>
        <taxon>Amphibia</taxon>
        <taxon>Batrachia</taxon>
        <taxon>Anura</taxon>
        <taxon>Neobatrachia</taxon>
        <taxon>Hyloidea</taxon>
        <taxon>Leptodactylidae</taxon>
        <taxon>Leiuperinae</taxon>
        <taxon>Engystomops</taxon>
    </lineage>
</organism>
<evidence type="ECO:0000313" key="1">
    <source>
        <dbReference type="EMBL" id="KAG8546624.1"/>
    </source>
</evidence>
<reference evidence="1" key="1">
    <citation type="thesis" date="2020" institute="ProQuest LLC" country="789 East Eisenhower Parkway, Ann Arbor, MI, USA">
        <title>Comparative Genomics and Chromosome Evolution.</title>
        <authorList>
            <person name="Mudd A.B."/>
        </authorList>
    </citation>
    <scope>NUCLEOTIDE SEQUENCE</scope>
    <source>
        <strain evidence="1">237g6f4</strain>
        <tissue evidence="1">Blood</tissue>
    </source>
</reference>
<accession>A0AAV6ZAU5</accession>
<evidence type="ECO:0000313" key="2">
    <source>
        <dbReference type="Proteomes" id="UP000824782"/>
    </source>
</evidence>
<proteinExistence type="predicted"/>
<dbReference type="Proteomes" id="UP000824782">
    <property type="component" value="Unassembled WGS sequence"/>
</dbReference>
<dbReference type="EMBL" id="WNYA01001005">
    <property type="protein sequence ID" value="KAG8546624.1"/>
    <property type="molecule type" value="Genomic_DNA"/>
</dbReference>
<name>A0AAV6ZAU5_ENGPU</name>
<dbReference type="AlphaFoldDB" id="A0AAV6ZAU5"/>